<dbReference type="GO" id="GO:0005737">
    <property type="term" value="C:cytoplasm"/>
    <property type="evidence" value="ECO:0007669"/>
    <property type="project" value="TreeGrafter"/>
</dbReference>
<sequence length="994" mass="112109">MNNSSPLIANLLETSPYLNIYDNTRTISVQQIPNVIYSNIDTAIGIKNGYSDVLNGSNEFLSGDKSLKNSIDVLLHPYIKLFKDKKCVTTSSCSGRIVILAKNLSAGAKKCETLFLKVSHSHVNLHCVLLWIQSVTNGSPFYSKQTYKLSPEVEILLKYEPFVIHVEFPNFDQAVAILEVAKEFGLKQSGLISARKRYILAIRGSQNFEAPIARYSSNGIDWLITEDTLNYYLKVCNRKHTDNLGDMVGFYWKLYYSTHNYYTYYASLNPLIDVRELNGYKYMKRWGSSSCIIGDSVYVFGGFTAGSNPPILSIYSIKRNVWAYVYQNYTIKSIFSCILPIADGNIAVVMGRSSPIDPSDEVHIIDISANYQLTRAEPITTEPAPRFRHSIAPIKGNTFYMYGGITHGYNFLGDLWKGTICKSDGHYTIFWSQLVDCPMALASSTITYYYGTVYVIGGMNAKCWCNFMDKIWAFNPANCAWNFINVGGDKFPNNRASHSSVQIGNSVIVMGGISTNESSYGMMLFDIWRLDLDELKWYYLGDVPHNNTIVKSSIVYDTTRELLYLIGGGIVCFTFGSVFQRPLSLRLQFPNSLSGSYLEILDSSVVKRCKNFCQEMGWYDKKRKIINRNGLFLIPINLHDMHTNSHPGANLRTNNSAIQCIIEYLAQYNIDAHKLIGNLKLTKYERLGHILLFNDDLTMFNRSLVDNGLDQSLLEPMYEQVAHVIDKRIGGIKAIGVKGVIQGEMRKPNIKMLYGDPITQIVENGIKYVLDVTKCMFSAGNVNERVRIPTKYMSNDRVELVVDMFCGIGYFSLPILAMNSSCKLVVTDINEEALGFFRKGLKANSVDPSRVDILPGNCRNLCNSKYVGTVNRVLLGLLPDSSIGWETAIILSHKKSSCMLHIHTVSAALEPITKLQFTAMSTDVNYSTQQNDKRTYIDELLYKMYEMVRECVAKGIGTHKQIALVDIVRVKRYSPYQFHYVIDLILTPTTGAIQ</sequence>
<keyword evidence="4 9" id="KW-0808">Transferase</keyword>
<dbReference type="InterPro" id="IPR056743">
    <property type="entry name" value="TRM5-TYW2-like_MTfase"/>
</dbReference>
<dbReference type="OMA" id="AVECKDL"/>
<evidence type="ECO:0000256" key="3">
    <source>
        <dbReference type="ARBA" id="ARBA00022603"/>
    </source>
</evidence>
<dbReference type="InterPro" id="IPR029063">
    <property type="entry name" value="SAM-dependent_MTases_sf"/>
</dbReference>
<dbReference type="EMBL" id="FO082871">
    <property type="protein sequence ID" value="CCF73160.1"/>
    <property type="molecule type" value="Genomic_DNA"/>
</dbReference>
<dbReference type="AlphaFoldDB" id="I7IPR4"/>
<evidence type="ECO:0000256" key="2">
    <source>
        <dbReference type="ARBA" id="ARBA00012750"/>
    </source>
</evidence>
<comment type="pathway">
    <text evidence="1">tRNA modification; wybutosine-tRNA(Phe) biosynthesis.</text>
</comment>
<proteinExistence type="predicted"/>
<keyword evidence="10" id="KW-1185">Reference proteome</keyword>
<dbReference type="Gene3D" id="3.40.50.150">
    <property type="entry name" value="Vaccinia Virus protein VP39"/>
    <property type="match status" value="1"/>
</dbReference>
<dbReference type="SUPFAM" id="SSF111278">
    <property type="entry name" value="SSo0622-like"/>
    <property type="match status" value="1"/>
</dbReference>
<dbReference type="Gene3D" id="3.30.1960.10">
    <property type="entry name" value="tRNA wybutosine-synthesizing-like"/>
    <property type="match status" value="1"/>
</dbReference>
<evidence type="ECO:0000256" key="5">
    <source>
        <dbReference type="ARBA" id="ARBA00022691"/>
    </source>
</evidence>
<dbReference type="InterPro" id="IPR036602">
    <property type="entry name" value="tRNA_yW-synthesising-like_sf"/>
</dbReference>
<dbReference type="KEGG" id="bmic:BMR1_01G03510"/>
<dbReference type="RefSeq" id="XP_012647769.1">
    <property type="nucleotide sequence ID" value="XM_012792315.1"/>
</dbReference>
<dbReference type="GO" id="GO:0030488">
    <property type="term" value="P:tRNA methylation"/>
    <property type="evidence" value="ECO:0007669"/>
    <property type="project" value="TreeGrafter"/>
</dbReference>
<reference evidence="9 10" key="3">
    <citation type="journal article" date="2016" name="Sci. Rep.">
        <title>Genome-wide diversity and gene expression profiling of Babesia microti isolates identify polymorphic genes that mediate host-pathogen interactions.</title>
        <authorList>
            <person name="Silva J.C."/>
            <person name="Cornillot E."/>
            <person name="McCracken C."/>
            <person name="Usmani-Brown S."/>
            <person name="Dwivedi A."/>
            <person name="Ifeonu O.O."/>
            <person name="Crabtree J."/>
            <person name="Gotia H.T."/>
            <person name="Virji A.Z."/>
            <person name="Reynes C."/>
            <person name="Colinge J."/>
            <person name="Kumar V."/>
            <person name="Lawres L."/>
            <person name="Pazzi J.E."/>
            <person name="Pablo J.V."/>
            <person name="Hung C."/>
            <person name="Brancato J."/>
            <person name="Kumari P."/>
            <person name="Orvis J."/>
            <person name="Tretina K."/>
            <person name="Chibucos M."/>
            <person name="Ott S."/>
            <person name="Sadzewicz L."/>
            <person name="Sengamalay N."/>
            <person name="Shetty A.C."/>
            <person name="Su Q."/>
            <person name="Tallon L."/>
            <person name="Fraser C.M."/>
            <person name="Frutos R."/>
            <person name="Molina D.M."/>
            <person name="Krause P.J."/>
            <person name="Ben Mamoun C."/>
        </authorList>
    </citation>
    <scope>NUCLEOTIDE SEQUENCE [LARGE SCALE GENOMIC DNA]</scope>
    <source>
        <strain evidence="9 10">RI</strain>
    </source>
</reference>
<protein>
    <recommendedName>
        <fullName evidence="2">tRNA(Phe) 7-[(3-amino-3-carboxypropyl)-4-demethylwyosine(37)-N(4)]-methyltransferase</fullName>
        <ecNumber evidence="2">2.1.1.282</ecNumber>
    </recommendedName>
</protein>
<gene>
    <name evidence="9" type="ORF">BMR1_01G03510</name>
</gene>
<dbReference type="EC" id="2.1.1.282" evidence="2"/>
<evidence type="ECO:0000256" key="1">
    <source>
        <dbReference type="ARBA" id="ARBA00004797"/>
    </source>
</evidence>
<keyword evidence="6" id="KW-0819">tRNA processing</keyword>
<evidence type="ECO:0000313" key="9">
    <source>
        <dbReference type="EMBL" id="CCF73160.1"/>
    </source>
</evidence>
<evidence type="ECO:0000259" key="8">
    <source>
        <dbReference type="PROSITE" id="PS51684"/>
    </source>
</evidence>
<evidence type="ECO:0000256" key="6">
    <source>
        <dbReference type="ARBA" id="ARBA00022694"/>
    </source>
</evidence>
<dbReference type="Pfam" id="PF24681">
    <property type="entry name" value="Kelch_KLHDC2_KLHL20_DRC7"/>
    <property type="match status" value="1"/>
</dbReference>
<dbReference type="Gene3D" id="2.120.10.80">
    <property type="entry name" value="Kelch-type beta propeller"/>
    <property type="match status" value="2"/>
</dbReference>
<feature type="domain" description="SAM-dependent methyltransferase TRM5/TYW2-type" evidence="8">
    <location>
        <begin position="684"/>
        <end position="988"/>
    </location>
</feature>
<dbReference type="InterPro" id="IPR003827">
    <property type="entry name" value="tRNA_yW-synthesising"/>
</dbReference>
<dbReference type="UniPathway" id="UPA00375"/>
<evidence type="ECO:0000256" key="4">
    <source>
        <dbReference type="ARBA" id="ARBA00022679"/>
    </source>
</evidence>
<evidence type="ECO:0000256" key="7">
    <source>
        <dbReference type="ARBA" id="ARBA00049202"/>
    </source>
</evidence>
<dbReference type="Gene3D" id="3.30.300.110">
    <property type="entry name" value="Met-10+ protein-like domains"/>
    <property type="match status" value="1"/>
</dbReference>
<dbReference type="PROSITE" id="PS51684">
    <property type="entry name" value="SAM_MT_TRM5_TYW2"/>
    <property type="match status" value="1"/>
</dbReference>
<reference evidence="9 10" key="2">
    <citation type="journal article" date="2013" name="PLoS ONE">
        <title>Whole genome mapping and re-organization of the nuclear and mitochondrial genomes of Babesia microti isolates.</title>
        <authorList>
            <person name="Cornillot E."/>
            <person name="Dassouli A."/>
            <person name="Garg A."/>
            <person name="Pachikara N."/>
            <person name="Randazzo S."/>
            <person name="Depoix D."/>
            <person name="Carcy B."/>
            <person name="Delbecq S."/>
            <person name="Frutos R."/>
            <person name="Silva J.C."/>
            <person name="Sutton R."/>
            <person name="Krause P.J."/>
            <person name="Mamoun C.B."/>
        </authorList>
    </citation>
    <scope>NUCLEOTIDE SEQUENCE [LARGE SCALE GENOMIC DNA]</scope>
    <source>
        <strain evidence="9 10">RI</strain>
    </source>
</reference>
<dbReference type="Proteomes" id="UP000002899">
    <property type="component" value="Chromosome I"/>
</dbReference>
<keyword evidence="3 9" id="KW-0489">Methyltransferase</keyword>
<dbReference type="SUPFAM" id="SSF53335">
    <property type="entry name" value="S-adenosyl-L-methionine-dependent methyltransferases"/>
    <property type="match status" value="1"/>
</dbReference>
<dbReference type="GO" id="GO:0031591">
    <property type="term" value="P:wybutosine biosynthetic process"/>
    <property type="evidence" value="ECO:0007669"/>
    <property type="project" value="TreeGrafter"/>
</dbReference>
<dbReference type="Pfam" id="PF02676">
    <property type="entry name" value="TYW3"/>
    <property type="match status" value="1"/>
</dbReference>
<dbReference type="SUPFAM" id="SSF117281">
    <property type="entry name" value="Kelch motif"/>
    <property type="match status" value="1"/>
</dbReference>
<dbReference type="Pfam" id="PF02475">
    <property type="entry name" value="TRM5-TYW2_MTfase"/>
    <property type="match status" value="1"/>
</dbReference>
<dbReference type="InterPro" id="IPR030382">
    <property type="entry name" value="MeTrfase_TRM5/TYW2"/>
</dbReference>
<name>I7IPR4_BABMR</name>
<dbReference type="PANTHER" id="PTHR23245:SF31">
    <property type="entry name" value="TRNA WYBUTOSINE-SYNTHESIZING PROTEIN 3 HOMOLOG"/>
    <property type="match status" value="1"/>
</dbReference>
<dbReference type="InterPro" id="IPR015915">
    <property type="entry name" value="Kelch-typ_b-propeller"/>
</dbReference>
<organism evidence="9 10">
    <name type="scientific">Babesia microti (strain RI)</name>
    <dbReference type="NCBI Taxonomy" id="1133968"/>
    <lineage>
        <taxon>Eukaryota</taxon>
        <taxon>Sar</taxon>
        <taxon>Alveolata</taxon>
        <taxon>Apicomplexa</taxon>
        <taxon>Aconoidasida</taxon>
        <taxon>Piroplasmida</taxon>
        <taxon>Babesiidae</taxon>
        <taxon>Babesia</taxon>
    </lineage>
</organism>
<keyword evidence="5" id="KW-0949">S-adenosyl-L-methionine</keyword>
<dbReference type="VEuPathDB" id="PiroplasmaDB:BMR1_01G03510"/>
<accession>I7IPR4</accession>
<dbReference type="PANTHER" id="PTHR23245">
    <property type="entry name" value="TRNA METHYLTRANSFERASE"/>
    <property type="match status" value="1"/>
</dbReference>
<dbReference type="GO" id="GO:0008175">
    <property type="term" value="F:tRNA methyltransferase activity"/>
    <property type="evidence" value="ECO:0007669"/>
    <property type="project" value="TreeGrafter"/>
</dbReference>
<reference evidence="9 10" key="1">
    <citation type="journal article" date="2012" name="Nucleic Acids Res.">
        <title>Sequencing of the smallest Apicomplexan genome from the human pathogen Babesia microti.</title>
        <authorList>
            <person name="Cornillot E."/>
            <person name="Hadj-Kaddour K."/>
            <person name="Dassouli A."/>
            <person name="Noel B."/>
            <person name="Ranwez V."/>
            <person name="Vacherie B."/>
            <person name="Augagneur Y."/>
            <person name="Bres V."/>
            <person name="Duclos A."/>
            <person name="Randazzo S."/>
            <person name="Carcy B."/>
            <person name="Debierre-Grockiego F."/>
            <person name="Delbecq S."/>
            <person name="Moubri-Menage K."/>
            <person name="Shams-Eldin H."/>
            <person name="Usmani-Brown S."/>
            <person name="Bringaud F."/>
            <person name="Wincker P."/>
            <person name="Vivares C.P."/>
            <person name="Schwarz R.T."/>
            <person name="Schetters T.P."/>
            <person name="Krause P.J."/>
            <person name="Gorenflot A."/>
            <person name="Berry V."/>
            <person name="Barbe V."/>
            <person name="Ben Mamoun C."/>
        </authorList>
    </citation>
    <scope>NUCLEOTIDE SEQUENCE [LARGE SCALE GENOMIC DNA]</scope>
    <source>
        <strain evidence="9 10">RI</strain>
    </source>
</reference>
<evidence type="ECO:0000313" key="10">
    <source>
        <dbReference type="Proteomes" id="UP000002899"/>
    </source>
</evidence>
<dbReference type="OrthoDB" id="408788at2759"/>
<comment type="catalytic activity">
    <reaction evidence="7">
        <text>4-demethyl-7-[(3S)-3-amino-3-carboxypropyl]wyosine(37) in tRNA(Phe) + S-adenosyl-L-methionine = 7-[(3S)-3-amino-3-carboxypropyl]wyosine(37) in tRNA(Phe) + S-adenosyl-L-homocysteine + H(+)</text>
        <dbReference type="Rhea" id="RHEA:36635"/>
        <dbReference type="Rhea" id="RHEA-COMP:10378"/>
        <dbReference type="Rhea" id="RHEA-COMP:10379"/>
        <dbReference type="ChEBI" id="CHEBI:15378"/>
        <dbReference type="ChEBI" id="CHEBI:57856"/>
        <dbReference type="ChEBI" id="CHEBI:59789"/>
        <dbReference type="ChEBI" id="CHEBI:73543"/>
        <dbReference type="ChEBI" id="CHEBI:73550"/>
        <dbReference type="EC" id="2.1.1.282"/>
    </reaction>
</comment>
<dbReference type="GeneID" id="24423783"/>